<dbReference type="InterPro" id="IPR029044">
    <property type="entry name" value="Nucleotide-diphossugar_trans"/>
</dbReference>
<evidence type="ECO:0000259" key="2">
    <source>
        <dbReference type="Pfam" id="PF00535"/>
    </source>
</evidence>
<dbReference type="Gene3D" id="3.90.550.10">
    <property type="entry name" value="Spore Coat Polysaccharide Biosynthesis Protein SpsA, Chain A"/>
    <property type="match status" value="1"/>
</dbReference>
<dbReference type="EMBL" id="BAFE01000043">
    <property type="protein sequence ID" value="GAB48124.1"/>
    <property type="molecule type" value="Genomic_DNA"/>
</dbReference>
<keyword evidence="3" id="KW-0808">Transferase</keyword>
<reference evidence="3 4" key="1">
    <citation type="submission" date="2012-02" db="EMBL/GenBank/DDBJ databases">
        <title>Whole genome shotgun sequence of Mobilicoccus pelagius NBRC 104925.</title>
        <authorList>
            <person name="Yoshida Y."/>
            <person name="Hosoyama A."/>
            <person name="Tsuchikane K."/>
            <person name="Katsumata H."/>
            <person name="Yamazaki S."/>
            <person name="Fujita N."/>
        </authorList>
    </citation>
    <scope>NUCLEOTIDE SEQUENCE [LARGE SCALE GENOMIC DNA]</scope>
    <source>
        <strain evidence="3 4">NBRC 104925</strain>
    </source>
</reference>
<dbReference type="AlphaFoldDB" id="H5UQW6"/>
<evidence type="ECO:0000256" key="1">
    <source>
        <dbReference type="SAM" id="MobiDB-lite"/>
    </source>
</evidence>
<dbReference type="CDD" id="cd02511">
    <property type="entry name" value="Beta4Glucosyltransferase"/>
    <property type="match status" value="1"/>
</dbReference>
<dbReference type="Proteomes" id="UP000004367">
    <property type="component" value="Unassembled WGS sequence"/>
</dbReference>
<dbReference type="Pfam" id="PF00535">
    <property type="entry name" value="Glycos_transf_2"/>
    <property type="match status" value="1"/>
</dbReference>
<dbReference type="InterPro" id="IPR001173">
    <property type="entry name" value="Glyco_trans_2-like"/>
</dbReference>
<dbReference type="eggNOG" id="COG0463">
    <property type="taxonomic scope" value="Bacteria"/>
</dbReference>
<dbReference type="GO" id="GO:0016740">
    <property type="term" value="F:transferase activity"/>
    <property type="evidence" value="ECO:0007669"/>
    <property type="project" value="UniProtKB-KW"/>
</dbReference>
<dbReference type="PANTHER" id="PTHR43630:SF2">
    <property type="entry name" value="GLYCOSYLTRANSFERASE"/>
    <property type="match status" value="1"/>
</dbReference>
<name>H5UQW6_9MICO</name>
<gene>
    <name evidence="3" type="ORF">MOPEL_060_00410</name>
</gene>
<organism evidence="3 4">
    <name type="scientific">Mobilicoccus pelagius NBRC 104925</name>
    <dbReference type="NCBI Taxonomy" id="1089455"/>
    <lineage>
        <taxon>Bacteria</taxon>
        <taxon>Bacillati</taxon>
        <taxon>Actinomycetota</taxon>
        <taxon>Actinomycetes</taxon>
        <taxon>Micrococcales</taxon>
        <taxon>Dermatophilaceae</taxon>
        <taxon>Mobilicoccus</taxon>
    </lineage>
</organism>
<evidence type="ECO:0000313" key="3">
    <source>
        <dbReference type="EMBL" id="GAB48124.1"/>
    </source>
</evidence>
<proteinExistence type="predicted"/>
<keyword evidence="4" id="KW-1185">Reference proteome</keyword>
<feature type="domain" description="Glycosyltransferase 2-like" evidence="2">
    <location>
        <begin position="41"/>
        <end position="127"/>
    </location>
</feature>
<dbReference type="SUPFAM" id="SSF53448">
    <property type="entry name" value="Nucleotide-diphospho-sugar transferases"/>
    <property type="match status" value="1"/>
</dbReference>
<dbReference type="InterPro" id="IPR011990">
    <property type="entry name" value="TPR-like_helical_dom_sf"/>
</dbReference>
<dbReference type="STRING" id="1089455.MOPEL_060_00410"/>
<dbReference type="PANTHER" id="PTHR43630">
    <property type="entry name" value="POLY-BETA-1,6-N-ACETYL-D-GLUCOSAMINE SYNTHASE"/>
    <property type="match status" value="1"/>
</dbReference>
<sequence>MPADVFAQAQNGLRTNDGQVIDPQLRHRRDSPMSDRSPRLSLAMIVRDEERCVARALDSARPLVDEMVVLDTGSVDATPRLAREHGARVESFEWPEDFSVARNATIERCTGDLVLILDADEWIEADDADTLRRWTAAATPGTAGLVTVASETESEGRQVTSHTESVRLLPRSCRYVGRVHEQPQGYAQTEPVPGVVLRHDGYLPEQSRRKQGRNERLLLRSLNDDPGNPYLLFQVGRERQIAGDFAGACAAYEQALPGITDSTPWRDELRARLLFSLEREGRHADALRSAQEILRSPDVSAEVLLAAGNLFVDLAGVHPQKHAAFLQMARRAWLTCLEVGDPTDGRDHTPGCGGHLAATNLAALSTGLGDEEGARFWTKRADELRR</sequence>
<accession>H5UQW6</accession>
<feature type="region of interest" description="Disordered" evidence="1">
    <location>
        <begin position="1"/>
        <end position="37"/>
    </location>
</feature>
<evidence type="ECO:0000313" key="4">
    <source>
        <dbReference type="Proteomes" id="UP000004367"/>
    </source>
</evidence>
<dbReference type="Gene3D" id="1.25.40.10">
    <property type="entry name" value="Tetratricopeptide repeat domain"/>
    <property type="match status" value="1"/>
</dbReference>
<comment type="caution">
    <text evidence="3">The sequence shown here is derived from an EMBL/GenBank/DDBJ whole genome shotgun (WGS) entry which is preliminary data.</text>
</comment>
<feature type="compositionally biased region" description="Polar residues" evidence="1">
    <location>
        <begin position="8"/>
        <end position="18"/>
    </location>
</feature>
<protein>
    <submittedName>
        <fullName evidence="3">Putative glycosyltransferase</fullName>
    </submittedName>
</protein>
<dbReference type="SUPFAM" id="SSF48452">
    <property type="entry name" value="TPR-like"/>
    <property type="match status" value="1"/>
</dbReference>